<protein>
    <submittedName>
        <fullName evidence="2">Uncharacterized protein</fullName>
    </submittedName>
</protein>
<proteinExistence type="predicted"/>
<evidence type="ECO:0000256" key="1">
    <source>
        <dbReference type="SAM" id="MobiDB-lite"/>
    </source>
</evidence>
<feature type="compositionally biased region" description="Basic and acidic residues" evidence="1">
    <location>
        <begin position="11"/>
        <end position="26"/>
    </location>
</feature>
<accession>A0ABN8ZYU9</accession>
<evidence type="ECO:0000313" key="2">
    <source>
        <dbReference type="EMBL" id="CAI9178929.1"/>
    </source>
</evidence>
<keyword evidence="3" id="KW-1185">Reference proteome</keyword>
<dbReference type="Proteomes" id="UP001176941">
    <property type="component" value="Chromosome 8"/>
</dbReference>
<organism evidence="2 3">
    <name type="scientific">Rangifer tarandus platyrhynchus</name>
    <name type="common">Svalbard reindeer</name>
    <dbReference type="NCBI Taxonomy" id="3082113"/>
    <lineage>
        <taxon>Eukaryota</taxon>
        <taxon>Metazoa</taxon>
        <taxon>Chordata</taxon>
        <taxon>Craniata</taxon>
        <taxon>Vertebrata</taxon>
        <taxon>Euteleostomi</taxon>
        <taxon>Mammalia</taxon>
        <taxon>Eutheria</taxon>
        <taxon>Laurasiatheria</taxon>
        <taxon>Artiodactyla</taxon>
        <taxon>Ruminantia</taxon>
        <taxon>Pecora</taxon>
        <taxon>Cervidae</taxon>
        <taxon>Odocoileinae</taxon>
        <taxon>Rangifer</taxon>
    </lineage>
</organism>
<reference evidence="2" key="1">
    <citation type="submission" date="2023-04" db="EMBL/GenBank/DDBJ databases">
        <authorList>
            <consortium name="ELIXIR-Norway"/>
        </authorList>
    </citation>
    <scope>NUCLEOTIDE SEQUENCE [LARGE SCALE GENOMIC DNA]</scope>
</reference>
<feature type="region of interest" description="Disordered" evidence="1">
    <location>
        <begin position="1"/>
        <end position="41"/>
    </location>
</feature>
<name>A0ABN8ZYU9_RANTA</name>
<dbReference type="EMBL" id="OX459944">
    <property type="protein sequence ID" value="CAI9178929.1"/>
    <property type="molecule type" value="Genomic_DNA"/>
</dbReference>
<evidence type="ECO:0000313" key="3">
    <source>
        <dbReference type="Proteomes" id="UP001176941"/>
    </source>
</evidence>
<gene>
    <name evidence="2" type="ORF">MRATA1EN1_LOCUS27891</name>
</gene>
<sequence length="82" mass="9071">MPPVGRGSFRRCQEKERGGKRREGEPRGALGTLGTRGTSDTAKLYQPTWERDCACRLAEACPELLSLRTRASLPLNARELKG</sequence>
<feature type="compositionally biased region" description="Low complexity" evidence="1">
    <location>
        <begin position="27"/>
        <end position="38"/>
    </location>
</feature>